<evidence type="ECO:0000313" key="6">
    <source>
        <dbReference type="EMBL" id="EST48234.1"/>
    </source>
</evidence>
<feature type="domain" description="PHD-type" evidence="5">
    <location>
        <begin position="43"/>
        <end position="99"/>
    </location>
</feature>
<keyword evidence="8" id="KW-1185">Reference proteome</keyword>
<evidence type="ECO:0000259" key="5">
    <source>
        <dbReference type="PROSITE" id="PS50016"/>
    </source>
</evidence>
<proteinExistence type="predicted"/>
<evidence type="ECO:0000256" key="2">
    <source>
        <dbReference type="ARBA" id="ARBA00022771"/>
    </source>
</evidence>
<dbReference type="VEuPathDB" id="GiardiaDB:SS50377_25790"/>
<dbReference type="Pfam" id="PF00628">
    <property type="entry name" value="PHD"/>
    <property type="match status" value="1"/>
</dbReference>
<dbReference type="EMBL" id="AUWU02000006">
    <property type="protein sequence ID" value="KAH0571601.1"/>
    <property type="molecule type" value="Genomic_DNA"/>
</dbReference>
<dbReference type="Gene3D" id="3.30.40.10">
    <property type="entry name" value="Zinc/RING finger domain, C3HC4 (zinc finger)"/>
    <property type="match status" value="1"/>
</dbReference>
<evidence type="ECO:0000313" key="8">
    <source>
        <dbReference type="Proteomes" id="UP000018208"/>
    </source>
</evidence>
<evidence type="ECO:0000256" key="3">
    <source>
        <dbReference type="ARBA" id="ARBA00022833"/>
    </source>
</evidence>
<reference evidence="6 7" key="1">
    <citation type="journal article" date="2014" name="PLoS Genet.">
        <title>The Genome of Spironucleus salmonicida Highlights a Fish Pathogen Adapted to Fluctuating Environments.</title>
        <authorList>
            <person name="Xu F."/>
            <person name="Jerlstrom-Hultqvist J."/>
            <person name="Einarsson E."/>
            <person name="Astvaldsson A."/>
            <person name="Svard S.G."/>
            <person name="Andersson J.O."/>
        </authorList>
    </citation>
    <scope>NUCLEOTIDE SEQUENCE</scope>
    <source>
        <strain evidence="7">ATCC 50377</strain>
    </source>
</reference>
<dbReference type="CDD" id="cd15615">
    <property type="entry name" value="PHD_ARID4_like"/>
    <property type="match status" value="1"/>
</dbReference>
<dbReference type="InterPro" id="IPR011011">
    <property type="entry name" value="Znf_FYVE_PHD"/>
</dbReference>
<reference evidence="7" key="2">
    <citation type="submission" date="2020-12" db="EMBL/GenBank/DDBJ databases">
        <title>New Spironucleus salmonicida genome in near-complete chromosomes.</title>
        <authorList>
            <person name="Xu F."/>
            <person name="Kurt Z."/>
            <person name="Jimenez-Gonzalez A."/>
            <person name="Astvaldsson A."/>
            <person name="Andersson J.O."/>
            <person name="Svard S.G."/>
        </authorList>
    </citation>
    <scope>NUCLEOTIDE SEQUENCE</scope>
    <source>
        <strain evidence="7">ATCC 50377</strain>
    </source>
</reference>
<dbReference type="PROSITE" id="PS50016">
    <property type="entry name" value="ZF_PHD_2"/>
    <property type="match status" value="1"/>
</dbReference>
<dbReference type="InterPro" id="IPR019787">
    <property type="entry name" value="Znf_PHD-finger"/>
</dbReference>
<protein>
    <submittedName>
        <fullName evidence="6">PHD-finger domain-containing protein</fullName>
    </submittedName>
</protein>
<evidence type="ECO:0000256" key="1">
    <source>
        <dbReference type="ARBA" id="ARBA00022723"/>
    </source>
</evidence>
<evidence type="ECO:0000256" key="4">
    <source>
        <dbReference type="PROSITE-ProRule" id="PRU00146"/>
    </source>
</evidence>
<keyword evidence="3" id="KW-0862">Zinc</keyword>
<name>V6M4I4_9EUKA</name>
<dbReference type="GO" id="GO:0008270">
    <property type="term" value="F:zinc ion binding"/>
    <property type="evidence" value="ECO:0007669"/>
    <property type="project" value="UniProtKB-KW"/>
</dbReference>
<keyword evidence="2 4" id="KW-0863">Zinc-finger</keyword>
<evidence type="ECO:0000313" key="7">
    <source>
        <dbReference type="EMBL" id="KAH0571601.1"/>
    </source>
</evidence>
<dbReference type="Proteomes" id="UP000018208">
    <property type="component" value="Unassembled WGS sequence"/>
</dbReference>
<dbReference type="InterPro" id="IPR001965">
    <property type="entry name" value="Znf_PHD"/>
</dbReference>
<dbReference type="InterPro" id="IPR013083">
    <property type="entry name" value="Znf_RING/FYVE/PHD"/>
</dbReference>
<sequence>MNQDFMEFMFDLVSCQDIIDDPSNILYPLQVVKKFCIDNQHGDELCRICGQQTIPTSEFEPEWVQCEHCQQWVHIYCDGIHNQQLLSTMQYVCPFCRTRHCLPHPCTENDMLAKDPRQEAELKKFTGRPKKDKPKKEEKVPALEVIKVDQDQLLEDLCVIIGPESPYKEVTPQQSLIWLRSSFSAVKQQVIPVYRQALLRCQKTQKIQDINMQNDDCVTENIISLFFREYLETIDPIGQRKIEEWERKNKPIIENLISTRGGPDIDMKQHMKLFLPVLPDDAKLREKLTTVTFDCILEHIEQIRFSYIKTILPEVARATLIYQDLSQNLDPSILTLTPEKIYNYFGTLYLNPEPDLSPAAYLPAHKLLSSSSKQKLNKPDKITSRQWFDLTSRGVKHFQGITLIRQTILLALVQVGLGANILDRVFSEQLTNSCIQFGADSARRLAGRLARHDAYFGGFGAAMKPAAPCEHEFADTKCQCGIPEDGKVGEKTDIDEDSQIQDWDILETPSSVVWGLKAIGDFLEIRID</sequence>
<dbReference type="SMART" id="SM00249">
    <property type="entry name" value="PHD"/>
    <property type="match status" value="1"/>
</dbReference>
<dbReference type="SUPFAM" id="SSF57903">
    <property type="entry name" value="FYVE/PHD zinc finger"/>
    <property type="match status" value="1"/>
</dbReference>
<dbReference type="PROSITE" id="PS01359">
    <property type="entry name" value="ZF_PHD_1"/>
    <property type="match status" value="1"/>
</dbReference>
<dbReference type="InterPro" id="IPR019786">
    <property type="entry name" value="Zinc_finger_PHD-type_CS"/>
</dbReference>
<organism evidence="6">
    <name type="scientific">Spironucleus salmonicida</name>
    <dbReference type="NCBI Taxonomy" id="348837"/>
    <lineage>
        <taxon>Eukaryota</taxon>
        <taxon>Metamonada</taxon>
        <taxon>Diplomonadida</taxon>
        <taxon>Hexamitidae</taxon>
        <taxon>Hexamitinae</taxon>
        <taxon>Spironucleus</taxon>
    </lineage>
</organism>
<dbReference type="AlphaFoldDB" id="V6M4I4"/>
<gene>
    <name evidence="6" type="ORF">SS50377_11576</name>
    <name evidence="7" type="ORF">SS50377_25790</name>
</gene>
<keyword evidence="1" id="KW-0479">Metal-binding</keyword>
<accession>V6M4I4</accession>
<dbReference type="EMBL" id="KI545996">
    <property type="protein sequence ID" value="EST48234.1"/>
    <property type="molecule type" value="Genomic_DNA"/>
</dbReference>
<dbReference type="OrthoDB" id="413122at2759"/>